<keyword evidence="1" id="KW-1185">Reference proteome</keyword>
<name>A0A915DFM9_9BILA</name>
<evidence type="ECO:0000313" key="2">
    <source>
        <dbReference type="WBParaSite" id="jg1938"/>
    </source>
</evidence>
<evidence type="ECO:0000313" key="1">
    <source>
        <dbReference type="Proteomes" id="UP000887574"/>
    </source>
</evidence>
<accession>A0A915DFM9</accession>
<proteinExistence type="predicted"/>
<reference evidence="2" key="1">
    <citation type="submission" date="2022-11" db="UniProtKB">
        <authorList>
            <consortium name="WormBaseParasite"/>
        </authorList>
    </citation>
    <scope>IDENTIFICATION</scope>
</reference>
<protein>
    <submittedName>
        <fullName evidence="2">F-box domain-containing protein</fullName>
    </submittedName>
</protein>
<dbReference type="InterPro" id="IPR036047">
    <property type="entry name" value="F-box-like_dom_sf"/>
</dbReference>
<sequence length="165" mass="19396">MSASVDECEVKPKKQRKPKKNKHVCLSTEVLCDVFVLLNRTKLIILSRVNRQFFYAIDQNLSFKCLLIKHMLQDRNFACSSKCVSDYQPTHCWYVCNSLKIKVPVLEKKYVRFKTTKLNLEGPKTSSLAFLRRLYLLKHLWDGQILKVTTKFMMDSDFISKCYKS</sequence>
<dbReference type="AlphaFoldDB" id="A0A915DFM9"/>
<dbReference type="WBParaSite" id="jg1938">
    <property type="protein sequence ID" value="jg1938"/>
    <property type="gene ID" value="jg1938"/>
</dbReference>
<dbReference type="SUPFAM" id="SSF81383">
    <property type="entry name" value="F-box domain"/>
    <property type="match status" value="1"/>
</dbReference>
<organism evidence="1 2">
    <name type="scientific">Ditylenchus dipsaci</name>
    <dbReference type="NCBI Taxonomy" id="166011"/>
    <lineage>
        <taxon>Eukaryota</taxon>
        <taxon>Metazoa</taxon>
        <taxon>Ecdysozoa</taxon>
        <taxon>Nematoda</taxon>
        <taxon>Chromadorea</taxon>
        <taxon>Rhabditida</taxon>
        <taxon>Tylenchina</taxon>
        <taxon>Tylenchomorpha</taxon>
        <taxon>Sphaerularioidea</taxon>
        <taxon>Anguinidae</taxon>
        <taxon>Anguininae</taxon>
        <taxon>Ditylenchus</taxon>
    </lineage>
</organism>
<dbReference type="Proteomes" id="UP000887574">
    <property type="component" value="Unplaced"/>
</dbReference>